<gene>
    <name evidence="1" type="ORF">PGLA1383_LOCUS30444</name>
</gene>
<evidence type="ECO:0000313" key="1">
    <source>
        <dbReference type="EMBL" id="CAE8612654.1"/>
    </source>
</evidence>
<reference evidence="1" key="1">
    <citation type="submission" date="2021-02" db="EMBL/GenBank/DDBJ databases">
        <authorList>
            <person name="Dougan E. K."/>
            <person name="Rhodes N."/>
            <person name="Thang M."/>
            <person name="Chan C."/>
        </authorList>
    </citation>
    <scope>NUCLEOTIDE SEQUENCE</scope>
</reference>
<accession>A0A813FDV6</accession>
<dbReference type="AlphaFoldDB" id="A0A813FDV6"/>
<organism evidence="1 2">
    <name type="scientific">Polarella glacialis</name>
    <name type="common">Dinoflagellate</name>
    <dbReference type="NCBI Taxonomy" id="89957"/>
    <lineage>
        <taxon>Eukaryota</taxon>
        <taxon>Sar</taxon>
        <taxon>Alveolata</taxon>
        <taxon>Dinophyceae</taxon>
        <taxon>Suessiales</taxon>
        <taxon>Suessiaceae</taxon>
        <taxon>Polarella</taxon>
    </lineage>
</organism>
<keyword evidence="2" id="KW-1185">Reference proteome</keyword>
<comment type="caution">
    <text evidence="1">The sequence shown here is derived from an EMBL/GenBank/DDBJ whole genome shotgun (WGS) entry which is preliminary data.</text>
</comment>
<evidence type="ECO:0000313" key="2">
    <source>
        <dbReference type="Proteomes" id="UP000654075"/>
    </source>
</evidence>
<proteinExistence type="predicted"/>
<name>A0A813FDV6_POLGL</name>
<dbReference type="EMBL" id="CAJNNV010025142">
    <property type="protein sequence ID" value="CAE8612654.1"/>
    <property type="molecule type" value="Genomic_DNA"/>
</dbReference>
<dbReference type="Proteomes" id="UP000654075">
    <property type="component" value="Unassembled WGS sequence"/>
</dbReference>
<sequence length="148" mass="16076">MLLQHFDGHPAQNFGVAGVARQGLLQAAEASMVREAVASSRTVPPGLVTFREGRRISSLSSQVSVALADVHKMSSLYYLRIAAFSPANALLWRHAVDWLPFISSDLDLVLALSCKPWLRRFSQPFSLLLPCCAEVSALHLLSTSSTAV</sequence>
<protein>
    <submittedName>
        <fullName evidence="1">Uncharacterized protein</fullName>
    </submittedName>
</protein>